<proteinExistence type="predicted"/>
<dbReference type="Gene3D" id="3.20.20.140">
    <property type="entry name" value="Metal-dependent hydrolases"/>
    <property type="match status" value="1"/>
</dbReference>
<gene>
    <name evidence="1" type="ORF">GCM10008955_11960</name>
</gene>
<dbReference type="EMBL" id="BMPP01000004">
    <property type="protein sequence ID" value="GGK20191.1"/>
    <property type="molecule type" value="Genomic_DNA"/>
</dbReference>
<dbReference type="InterPro" id="IPR032466">
    <property type="entry name" value="Metal_Hydrolase"/>
</dbReference>
<protein>
    <submittedName>
        <fullName evidence="1">Peptidase</fullName>
    </submittedName>
</protein>
<accession>A0ABQ2ETQ0</accession>
<comment type="caution">
    <text evidence="1">The sequence shown here is derived from an EMBL/GenBank/DDBJ whole genome shotgun (WGS) entry which is preliminary data.</text>
</comment>
<dbReference type="RefSeq" id="WP_189005486.1">
    <property type="nucleotide sequence ID" value="NZ_BMPP01000004.1"/>
</dbReference>
<sequence>MQVSPGLLIDGHLDLAMNALNGRDLTLPLETLRAADPVEGQTATVSFPELRQAGTRVCLGTLFAMPRNAEAPDGYTDAAGARRQALAQLDQYRRWEDQGHITLLADAQAVAAHLMAADAPLGVVLLMEGADPVRDEHDLSFWMEAGVRIIGPAWGATRYAGGTGAPGPLTAAGMALVTAMRDLGLTVDTSHLDDAAFWDVVEIGPRLIASHSNARAKMARPDGRPASNRHLSDEMARAVAAAGGVVGLVYLSSFLQPGWNPGDVRAPLEVLADHARHYAELIGWDRVVLGTDMDGGYGQQKCPAGVDRYADVPRLLDLLPEEVRAGVGGGNWARWLSSCL</sequence>
<dbReference type="PANTHER" id="PTHR10443:SF12">
    <property type="entry name" value="DIPEPTIDASE"/>
    <property type="match status" value="1"/>
</dbReference>
<dbReference type="Proteomes" id="UP000647587">
    <property type="component" value="Unassembled WGS sequence"/>
</dbReference>
<dbReference type="PROSITE" id="PS51365">
    <property type="entry name" value="RENAL_DIPEPTIDASE_2"/>
    <property type="match status" value="1"/>
</dbReference>
<dbReference type="SUPFAM" id="SSF51556">
    <property type="entry name" value="Metallo-dependent hydrolases"/>
    <property type="match status" value="1"/>
</dbReference>
<dbReference type="InterPro" id="IPR008257">
    <property type="entry name" value="Pept_M19"/>
</dbReference>
<dbReference type="PANTHER" id="PTHR10443">
    <property type="entry name" value="MICROSOMAL DIPEPTIDASE"/>
    <property type="match status" value="1"/>
</dbReference>
<reference evidence="2" key="1">
    <citation type="journal article" date="2019" name="Int. J. Syst. Evol. Microbiol.">
        <title>The Global Catalogue of Microorganisms (GCM) 10K type strain sequencing project: providing services to taxonomists for standard genome sequencing and annotation.</title>
        <authorList>
            <consortium name="The Broad Institute Genomics Platform"/>
            <consortium name="The Broad Institute Genome Sequencing Center for Infectious Disease"/>
            <person name="Wu L."/>
            <person name="Ma J."/>
        </authorList>
    </citation>
    <scope>NUCLEOTIDE SEQUENCE [LARGE SCALE GENOMIC DNA]</scope>
    <source>
        <strain evidence="2">JCM 30331</strain>
    </source>
</reference>
<evidence type="ECO:0000313" key="2">
    <source>
        <dbReference type="Proteomes" id="UP000647587"/>
    </source>
</evidence>
<keyword evidence="2" id="KW-1185">Reference proteome</keyword>
<evidence type="ECO:0000313" key="1">
    <source>
        <dbReference type="EMBL" id="GGK20191.1"/>
    </source>
</evidence>
<organism evidence="1 2">
    <name type="scientific">Deinococcus malanensis</name>
    <dbReference type="NCBI Taxonomy" id="1706855"/>
    <lineage>
        <taxon>Bacteria</taxon>
        <taxon>Thermotogati</taxon>
        <taxon>Deinococcota</taxon>
        <taxon>Deinococci</taxon>
        <taxon>Deinococcales</taxon>
        <taxon>Deinococcaceae</taxon>
        <taxon>Deinococcus</taxon>
    </lineage>
</organism>
<name>A0ABQ2ETQ0_9DEIO</name>
<dbReference type="Pfam" id="PF01244">
    <property type="entry name" value="Peptidase_M19"/>
    <property type="match status" value="1"/>
</dbReference>